<evidence type="ECO:0000259" key="1">
    <source>
        <dbReference type="Pfam" id="PF05685"/>
    </source>
</evidence>
<keyword evidence="2" id="KW-0255">Endonuclease</keyword>
<dbReference type="InterPro" id="IPR008538">
    <property type="entry name" value="Uma2"/>
</dbReference>
<reference evidence="2 3" key="1">
    <citation type="submission" date="2020-08" db="EMBL/GenBank/DDBJ databases">
        <title>Sequencing the genomes of 1000 actinobacteria strains.</title>
        <authorList>
            <person name="Klenk H.-P."/>
        </authorList>
    </citation>
    <scope>NUCLEOTIDE SEQUENCE [LARGE SCALE GENOMIC DNA]</scope>
    <source>
        <strain evidence="2 3">DSM 45809</strain>
    </source>
</reference>
<proteinExistence type="predicted"/>
<dbReference type="EMBL" id="JACHNB010000001">
    <property type="protein sequence ID" value="MBB4740652.1"/>
    <property type="molecule type" value="Genomic_DNA"/>
</dbReference>
<comment type="caution">
    <text evidence="2">The sequence shown here is derived from an EMBL/GenBank/DDBJ whole genome shotgun (WGS) entry which is preliminary data.</text>
</comment>
<dbReference type="PANTHER" id="PTHR35400:SF3">
    <property type="entry name" value="SLL1072 PROTEIN"/>
    <property type="match status" value="1"/>
</dbReference>
<protein>
    <submittedName>
        <fullName evidence="2">Uma2 family endonuclease</fullName>
    </submittedName>
</protein>
<feature type="domain" description="Putative restriction endonuclease" evidence="1">
    <location>
        <begin position="23"/>
        <end position="179"/>
    </location>
</feature>
<dbReference type="PANTHER" id="PTHR35400">
    <property type="entry name" value="SLR1083 PROTEIN"/>
    <property type="match status" value="1"/>
</dbReference>
<keyword evidence="2" id="KW-0540">Nuclease</keyword>
<dbReference type="GO" id="GO:0004519">
    <property type="term" value="F:endonuclease activity"/>
    <property type="evidence" value="ECO:0007669"/>
    <property type="project" value="UniProtKB-KW"/>
</dbReference>
<dbReference type="InterPro" id="IPR011335">
    <property type="entry name" value="Restrct_endonuc-II-like"/>
</dbReference>
<evidence type="ECO:0000313" key="2">
    <source>
        <dbReference type="EMBL" id="MBB4740652.1"/>
    </source>
</evidence>
<name>A0A7W7GYN2_9ACTN</name>
<keyword evidence="2" id="KW-0378">Hydrolase</keyword>
<accession>A0A7W7GYN2</accession>
<dbReference type="InterPro" id="IPR012296">
    <property type="entry name" value="Nuclease_put_TT1808"/>
</dbReference>
<dbReference type="RefSeq" id="WP_185041226.1">
    <property type="nucleotide sequence ID" value="NZ_BAABFG010000005.1"/>
</dbReference>
<gene>
    <name evidence="2" type="ORF">BJY16_004111</name>
</gene>
<dbReference type="AlphaFoldDB" id="A0A7W7GYN2"/>
<evidence type="ECO:0000313" key="3">
    <source>
        <dbReference type="Proteomes" id="UP000546162"/>
    </source>
</evidence>
<organism evidence="2 3">
    <name type="scientific">Actinoplanes octamycinicus</name>
    <dbReference type="NCBI Taxonomy" id="135948"/>
    <lineage>
        <taxon>Bacteria</taxon>
        <taxon>Bacillati</taxon>
        <taxon>Actinomycetota</taxon>
        <taxon>Actinomycetes</taxon>
        <taxon>Micromonosporales</taxon>
        <taxon>Micromonosporaceae</taxon>
        <taxon>Actinoplanes</taxon>
    </lineage>
</organism>
<keyword evidence="3" id="KW-1185">Reference proteome</keyword>
<dbReference type="Gene3D" id="3.90.1570.10">
    <property type="entry name" value="tt1808, chain A"/>
    <property type="match status" value="1"/>
</dbReference>
<dbReference type="CDD" id="cd06260">
    <property type="entry name" value="DUF820-like"/>
    <property type="match status" value="1"/>
</dbReference>
<sequence>MSMGMLDDHEGPWTEADWLALGETHMRIELLDGSLLVTPSASHPHQDISARLWAILEPAARAARLRTRLAVNLRLGRDRFVIPDLIVTGGPRVAIFSEAPDVVLTCEITSPGNAALDRTLKMPLYAVARIPWFLLVEPDFADYESVTLSLHRLKDGEYVEHARAKQGETLTSDVPFPIAISTEELLDF</sequence>
<dbReference type="SUPFAM" id="SSF52980">
    <property type="entry name" value="Restriction endonuclease-like"/>
    <property type="match status" value="1"/>
</dbReference>
<dbReference type="Pfam" id="PF05685">
    <property type="entry name" value="Uma2"/>
    <property type="match status" value="1"/>
</dbReference>
<dbReference type="Proteomes" id="UP000546162">
    <property type="component" value="Unassembled WGS sequence"/>
</dbReference>